<feature type="transmembrane region" description="Helical" evidence="1">
    <location>
        <begin position="184"/>
        <end position="207"/>
    </location>
</feature>
<protein>
    <submittedName>
        <fullName evidence="2">Uncharacterized protein</fullName>
    </submittedName>
</protein>
<evidence type="ECO:0000313" key="3">
    <source>
        <dbReference type="Proteomes" id="UP000677054"/>
    </source>
</evidence>
<keyword evidence="1" id="KW-1133">Transmembrane helix</keyword>
<feature type="transmembrane region" description="Helical" evidence="1">
    <location>
        <begin position="219"/>
        <end position="245"/>
    </location>
</feature>
<dbReference type="Proteomes" id="UP000677054">
    <property type="component" value="Unassembled WGS sequence"/>
</dbReference>
<evidence type="ECO:0000256" key="1">
    <source>
        <dbReference type="SAM" id="Phobius"/>
    </source>
</evidence>
<proteinExistence type="predicted"/>
<feature type="transmembrane region" description="Helical" evidence="1">
    <location>
        <begin position="145"/>
        <end position="164"/>
    </location>
</feature>
<dbReference type="EMBL" id="CAJPEV010000189">
    <property type="protein sequence ID" value="CAG0882039.1"/>
    <property type="molecule type" value="Genomic_DNA"/>
</dbReference>
<accession>A0A7R8X315</accession>
<keyword evidence="1" id="KW-0472">Membrane</keyword>
<dbReference type="EMBL" id="LR899706">
    <property type="protein sequence ID" value="CAD7241871.1"/>
    <property type="molecule type" value="Genomic_DNA"/>
</dbReference>
<organism evidence="2">
    <name type="scientific">Darwinula stevensoni</name>
    <dbReference type="NCBI Taxonomy" id="69355"/>
    <lineage>
        <taxon>Eukaryota</taxon>
        <taxon>Metazoa</taxon>
        <taxon>Ecdysozoa</taxon>
        <taxon>Arthropoda</taxon>
        <taxon>Crustacea</taxon>
        <taxon>Oligostraca</taxon>
        <taxon>Ostracoda</taxon>
        <taxon>Podocopa</taxon>
        <taxon>Podocopida</taxon>
        <taxon>Darwinulocopina</taxon>
        <taxon>Darwinuloidea</taxon>
        <taxon>Darwinulidae</taxon>
        <taxon>Darwinula</taxon>
    </lineage>
</organism>
<dbReference type="AlphaFoldDB" id="A0A7R8X315"/>
<dbReference type="PANTHER" id="PTHR36694:SF11">
    <property type="entry name" value="LP21121P-RELATED"/>
    <property type="match status" value="1"/>
</dbReference>
<reference evidence="2" key="1">
    <citation type="submission" date="2020-11" db="EMBL/GenBank/DDBJ databases">
        <authorList>
            <person name="Tran Van P."/>
        </authorList>
    </citation>
    <scope>NUCLEOTIDE SEQUENCE</scope>
</reference>
<feature type="transmembrane region" description="Helical" evidence="1">
    <location>
        <begin position="251"/>
        <end position="276"/>
    </location>
</feature>
<dbReference type="PANTHER" id="PTHR36694">
    <property type="entry name" value="PASIFLORA 1, ISOFORM A-RELATED"/>
    <property type="match status" value="1"/>
</dbReference>
<gene>
    <name evidence="2" type="ORF">DSTB1V02_LOCUS1849</name>
</gene>
<name>A0A7R8X315_9CRUS</name>
<evidence type="ECO:0000313" key="2">
    <source>
        <dbReference type="EMBL" id="CAD7241871.1"/>
    </source>
</evidence>
<keyword evidence="3" id="KW-1185">Reference proteome</keyword>
<keyword evidence="1" id="KW-0812">Transmembrane</keyword>
<sequence length="376" mass="42569">MNIVNRRHWKMAFPVVKRCCCGFLSNKDGSMAIGVICLVCWNGPVLIHPYIHTILEYAKEIHGWCGLWPSQLLPFTDIGKDIGCSQHSTKIVKNDNGGDDTDRQTAFLFEFFNNLSTQGLFLHAPILKIGYIRMRVRNRIIRKDLCNGTPMIIFYCASFVMNVIDMSRGYEMRSEITDQLSEETYTNLLISSMVILPALIIVDSLLIHGVRKRNLMIPWLALELLALIAGLIIFICIMLIGLLVLAPHGLFIIFIIVAVVFLIAYSIAVHFFLVVYSHFKGLKNYLSRCVALETRSGIFIKAACIGDLICRYPQLIVIERPISAKELSDISEEEHFPQAIKNPVSIGLFVLFTVIEEKGESWNSEHDRETVLECVS</sequence>